<dbReference type="InterPro" id="IPR032808">
    <property type="entry name" value="DoxX"/>
</dbReference>
<feature type="transmembrane region" description="Helical" evidence="5">
    <location>
        <begin position="69"/>
        <end position="88"/>
    </location>
</feature>
<protein>
    <submittedName>
        <fullName evidence="6">DoxX family protein</fullName>
    </submittedName>
</protein>
<accession>A0A7H1B5K9</accession>
<keyword evidence="7" id="KW-1185">Reference proteome</keyword>
<feature type="transmembrane region" description="Helical" evidence="5">
    <location>
        <begin position="94"/>
        <end position="113"/>
    </location>
</feature>
<name>A0A7H1B5K9_9ACTN</name>
<dbReference type="EMBL" id="CP061281">
    <property type="protein sequence ID" value="QNS04014.1"/>
    <property type="molecule type" value="Genomic_DNA"/>
</dbReference>
<dbReference type="Proteomes" id="UP000516428">
    <property type="component" value="Chromosome"/>
</dbReference>
<evidence type="ECO:0000256" key="4">
    <source>
        <dbReference type="ARBA" id="ARBA00023136"/>
    </source>
</evidence>
<sequence length="114" mass="11490">MYAFYAAVTVLGAALFGSAAVANLSGHDYPRQQADKLGVPRSWIPLLGSALGAGALGLLAGFVVPGLGVAAATGLVLYFVGALATHIVAGDRALGFWAFCFALAVAALVLRITV</sequence>
<evidence type="ECO:0000313" key="6">
    <source>
        <dbReference type="EMBL" id="QNS04014.1"/>
    </source>
</evidence>
<keyword evidence="2 5" id="KW-0812">Transmembrane</keyword>
<dbReference type="GO" id="GO:0016020">
    <property type="term" value="C:membrane"/>
    <property type="evidence" value="ECO:0007669"/>
    <property type="project" value="UniProtKB-SubCell"/>
</dbReference>
<keyword evidence="3 5" id="KW-1133">Transmembrane helix</keyword>
<dbReference type="AlphaFoldDB" id="A0A7H1B5K9"/>
<organism evidence="6 7">
    <name type="scientific">Streptomyces xanthii</name>
    <dbReference type="NCBI Taxonomy" id="2768069"/>
    <lineage>
        <taxon>Bacteria</taxon>
        <taxon>Bacillati</taxon>
        <taxon>Actinomycetota</taxon>
        <taxon>Actinomycetes</taxon>
        <taxon>Kitasatosporales</taxon>
        <taxon>Streptomycetaceae</taxon>
        <taxon>Streptomyces</taxon>
    </lineage>
</organism>
<evidence type="ECO:0000256" key="2">
    <source>
        <dbReference type="ARBA" id="ARBA00022692"/>
    </source>
</evidence>
<keyword evidence="4 5" id="KW-0472">Membrane</keyword>
<evidence type="ECO:0000256" key="3">
    <source>
        <dbReference type="ARBA" id="ARBA00022989"/>
    </source>
</evidence>
<dbReference type="Pfam" id="PF13564">
    <property type="entry name" value="DoxX_2"/>
    <property type="match status" value="1"/>
</dbReference>
<feature type="transmembrane region" description="Helical" evidence="5">
    <location>
        <begin position="43"/>
        <end position="62"/>
    </location>
</feature>
<proteinExistence type="predicted"/>
<reference evidence="6 7" key="1">
    <citation type="submission" date="2020-09" db="EMBL/GenBank/DDBJ databases">
        <title>A novel species.</title>
        <authorList>
            <person name="Gao J."/>
        </authorList>
    </citation>
    <scope>NUCLEOTIDE SEQUENCE [LARGE SCALE GENOMIC DNA]</scope>
    <source>
        <strain evidence="6 7">CRXT-Y-14</strain>
    </source>
</reference>
<dbReference type="RefSeq" id="WP_188336756.1">
    <property type="nucleotide sequence ID" value="NZ_CP061281.1"/>
</dbReference>
<evidence type="ECO:0000256" key="1">
    <source>
        <dbReference type="ARBA" id="ARBA00004141"/>
    </source>
</evidence>
<dbReference type="KEGG" id="sxn:IAG42_10515"/>
<evidence type="ECO:0000313" key="7">
    <source>
        <dbReference type="Proteomes" id="UP000516428"/>
    </source>
</evidence>
<evidence type="ECO:0000256" key="5">
    <source>
        <dbReference type="SAM" id="Phobius"/>
    </source>
</evidence>
<gene>
    <name evidence="6" type="ORF">IAG42_10515</name>
</gene>
<comment type="subcellular location">
    <subcellularLocation>
        <location evidence="1">Membrane</location>
        <topology evidence="1">Multi-pass membrane protein</topology>
    </subcellularLocation>
</comment>